<gene>
    <name evidence="15 18" type="primary">atpF</name>
    <name evidence="18" type="ORF">NCTC13533_02227</name>
</gene>
<dbReference type="NCBIfam" id="NF011041">
    <property type="entry name" value="PRK14471.1"/>
    <property type="match status" value="1"/>
</dbReference>
<keyword evidence="4 15" id="KW-0138">CF(0)</keyword>
<dbReference type="GO" id="GO:0045259">
    <property type="term" value="C:proton-transporting ATP synthase complex"/>
    <property type="evidence" value="ECO:0007669"/>
    <property type="project" value="UniProtKB-KW"/>
</dbReference>
<keyword evidence="6 15" id="KW-0375">Hydrogen ion transport</keyword>
<keyword evidence="2 15" id="KW-0813">Transport</keyword>
<organism evidence="18 19">
    <name type="scientific">Chryseobacterium carnipullorum</name>
    <dbReference type="NCBI Taxonomy" id="1124835"/>
    <lineage>
        <taxon>Bacteria</taxon>
        <taxon>Pseudomonadati</taxon>
        <taxon>Bacteroidota</taxon>
        <taxon>Flavobacteriia</taxon>
        <taxon>Flavobacteriales</taxon>
        <taxon>Weeksellaceae</taxon>
        <taxon>Chryseobacterium group</taxon>
        <taxon>Chryseobacterium</taxon>
    </lineage>
</organism>
<evidence type="ECO:0000313" key="18">
    <source>
        <dbReference type="EMBL" id="STC96577.1"/>
    </source>
</evidence>
<sequence length="185" mass="21053">MVTGNGYLRKKSNNYLYIYIMELIHQFSSGLFIIQSVIFLALLFLLGKFAWKPILKSINDRETSIVDALNQAKLARKEMETLKEDNERIIREAKIERDAILKEAREIKDRIVGEAKDAAKNEGDKIIEAAKQTIQTEKNAAMADIKTQIGVLSVNIAESILKQKLDNNEAQNELVQNYLNKSNLN</sequence>
<evidence type="ECO:0000256" key="13">
    <source>
        <dbReference type="ARBA" id="ARBA00026054"/>
    </source>
</evidence>
<keyword evidence="17" id="KW-0175">Coiled coil</keyword>
<evidence type="ECO:0000256" key="9">
    <source>
        <dbReference type="ARBA" id="ARBA00023136"/>
    </source>
</evidence>
<dbReference type="EMBL" id="UFVQ01000003">
    <property type="protein sequence ID" value="STC96577.1"/>
    <property type="molecule type" value="Genomic_DNA"/>
</dbReference>
<dbReference type="HAMAP" id="MF_01398">
    <property type="entry name" value="ATP_synth_b_bprime"/>
    <property type="match status" value="1"/>
</dbReference>
<evidence type="ECO:0000256" key="4">
    <source>
        <dbReference type="ARBA" id="ARBA00022547"/>
    </source>
</evidence>
<dbReference type="GO" id="GO:0012505">
    <property type="term" value="C:endomembrane system"/>
    <property type="evidence" value="ECO:0007669"/>
    <property type="project" value="UniProtKB-SubCell"/>
</dbReference>
<keyword evidence="8 15" id="KW-0406">Ion transport</keyword>
<evidence type="ECO:0000256" key="5">
    <source>
        <dbReference type="ARBA" id="ARBA00022692"/>
    </source>
</evidence>
<comment type="function">
    <text evidence="12">Component of the F(0) channel, it forms part of the peripheral stalk, linking F(1) to F(0). The b'-subunit is a diverged and duplicated form of b found in plants and photosynthetic bacteria.</text>
</comment>
<comment type="subunit">
    <text evidence="15">F-type ATPases have 2 components, F(1) - the catalytic core - and F(0) - the membrane proton channel. F(1) has five subunits: alpha(3), beta(3), gamma(1), delta(1), epsilon(1). F(0) has three main subunits: a(1), b(2) and c(10-14). The alpha and beta chains form an alternating ring which encloses part of the gamma chain. F(1) is attached to F(0) by a central stalk formed by the gamma and epsilon chains, while a peripheral stalk is formed by the delta and b chains.</text>
</comment>
<dbReference type="GO" id="GO:0046933">
    <property type="term" value="F:proton-transporting ATP synthase activity, rotational mechanism"/>
    <property type="evidence" value="ECO:0007669"/>
    <property type="project" value="UniProtKB-UniRule"/>
</dbReference>
<dbReference type="PANTHER" id="PTHR33445">
    <property type="entry name" value="ATP SYNTHASE SUBUNIT B', CHLOROPLASTIC"/>
    <property type="match status" value="1"/>
</dbReference>
<dbReference type="CDD" id="cd06503">
    <property type="entry name" value="ATP-synt_Fo_b"/>
    <property type="match status" value="1"/>
</dbReference>
<evidence type="ECO:0000313" key="19">
    <source>
        <dbReference type="Proteomes" id="UP000255224"/>
    </source>
</evidence>
<keyword evidence="10 15" id="KW-0066">ATP synthesis</keyword>
<evidence type="ECO:0000256" key="3">
    <source>
        <dbReference type="ARBA" id="ARBA00022475"/>
    </source>
</evidence>
<dbReference type="AlphaFoldDB" id="A0A376DVQ4"/>
<proteinExistence type="inferred from homology"/>
<dbReference type="PANTHER" id="PTHR33445:SF1">
    <property type="entry name" value="ATP SYNTHASE SUBUNIT B"/>
    <property type="match status" value="1"/>
</dbReference>
<dbReference type="Pfam" id="PF00430">
    <property type="entry name" value="ATP-synt_B"/>
    <property type="match status" value="1"/>
</dbReference>
<dbReference type="STRING" id="297244.SAMN05421639_101353"/>
<evidence type="ECO:0000256" key="1">
    <source>
        <dbReference type="ARBA" id="ARBA00005513"/>
    </source>
</evidence>
<evidence type="ECO:0000256" key="14">
    <source>
        <dbReference type="ARBA" id="ARBA00037847"/>
    </source>
</evidence>
<evidence type="ECO:0000256" key="7">
    <source>
        <dbReference type="ARBA" id="ARBA00022989"/>
    </source>
</evidence>
<name>A0A376DVQ4_CHRCU</name>
<dbReference type="InterPro" id="IPR002146">
    <property type="entry name" value="ATP_synth_b/b'su_bac/chlpt"/>
</dbReference>
<dbReference type="Gene3D" id="1.20.5.620">
    <property type="entry name" value="F1F0 ATP synthase subunit B, membrane domain"/>
    <property type="match status" value="1"/>
</dbReference>
<dbReference type="GO" id="GO:0005886">
    <property type="term" value="C:plasma membrane"/>
    <property type="evidence" value="ECO:0007669"/>
    <property type="project" value="UniProtKB-SubCell"/>
</dbReference>
<keyword evidence="5 15" id="KW-0812">Transmembrane</keyword>
<dbReference type="InterPro" id="IPR028987">
    <property type="entry name" value="ATP_synth_B-like_membr_sf"/>
</dbReference>
<keyword evidence="9 15" id="KW-0472">Membrane</keyword>
<comment type="similarity">
    <text evidence="1 15 16">Belongs to the ATPase B chain family.</text>
</comment>
<comment type="subcellular location">
    <subcellularLocation>
        <location evidence="15">Cell membrane</location>
        <topology evidence="15">Single-pass membrane protein</topology>
    </subcellularLocation>
    <subcellularLocation>
        <location evidence="14">Endomembrane system</location>
        <topology evidence="14">Single-pass membrane protein</topology>
    </subcellularLocation>
</comment>
<keyword evidence="7 15" id="KW-1133">Transmembrane helix</keyword>
<evidence type="ECO:0000256" key="17">
    <source>
        <dbReference type="SAM" id="Coils"/>
    </source>
</evidence>
<feature type="coiled-coil region" evidence="17">
    <location>
        <begin position="65"/>
        <end position="110"/>
    </location>
</feature>
<evidence type="ECO:0000256" key="16">
    <source>
        <dbReference type="RuleBase" id="RU003848"/>
    </source>
</evidence>
<feature type="transmembrane region" description="Helical" evidence="15">
    <location>
        <begin position="23"/>
        <end position="46"/>
    </location>
</feature>
<evidence type="ECO:0000256" key="11">
    <source>
        <dbReference type="ARBA" id="ARBA00025198"/>
    </source>
</evidence>
<dbReference type="NCBIfam" id="TIGR01144">
    <property type="entry name" value="ATP_synt_b"/>
    <property type="match status" value="1"/>
</dbReference>
<evidence type="ECO:0000256" key="10">
    <source>
        <dbReference type="ARBA" id="ARBA00023310"/>
    </source>
</evidence>
<reference evidence="18 19" key="1">
    <citation type="submission" date="2018-06" db="EMBL/GenBank/DDBJ databases">
        <authorList>
            <consortium name="Pathogen Informatics"/>
            <person name="Doyle S."/>
        </authorList>
    </citation>
    <scope>NUCLEOTIDE SEQUENCE [LARGE SCALE GENOMIC DNA]</scope>
    <source>
        <strain evidence="18 19">NCTC13533</strain>
    </source>
</reference>
<keyword evidence="3 15" id="KW-1003">Cell membrane</keyword>
<dbReference type="InterPro" id="IPR050059">
    <property type="entry name" value="ATP_synthase_B_chain"/>
</dbReference>
<dbReference type="InterPro" id="IPR005864">
    <property type="entry name" value="ATP_synth_F0_bsu_bac"/>
</dbReference>
<protein>
    <recommendedName>
        <fullName evidence="15">ATP synthase subunit b</fullName>
    </recommendedName>
    <alternativeName>
        <fullName evidence="15">ATP synthase F(0) sector subunit b</fullName>
    </alternativeName>
    <alternativeName>
        <fullName evidence="15">ATPase subunit I</fullName>
    </alternativeName>
    <alternativeName>
        <fullName evidence="15">F-type ATPase subunit b</fullName>
        <shortName evidence="15">F-ATPase subunit b</shortName>
    </alternativeName>
</protein>
<accession>A0A376DVQ4</accession>
<comment type="function">
    <text evidence="11 15">F(1)F(0) ATP synthase produces ATP from ADP in the presence of a proton or sodium gradient. F-type ATPases consist of two structural domains, F(1) containing the extramembraneous catalytic core and F(0) containing the membrane proton channel, linked together by a central stalk and a peripheral stalk. During catalysis, ATP synthesis in the catalytic domain of F(1) is coupled via a rotary mechanism of the central stalk subunits to proton translocation.</text>
</comment>
<dbReference type="SUPFAM" id="SSF81573">
    <property type="entry name" value="F1F0 ATP synthase subunit B, membrane domain"/>
    <property type="match status" value="1"/>
</dbReference>
<dbReference type="GO" id="GO:0046961">
    <property type="term" value="F:proton-transporting ATPase activity, rotational mechanism"/>
    <property type="evidence" value="ECO:0007669"/>
    <property type="project" value="TreeGrafter"/>
</dbReference>
<evidence type="ECO:0000256" key="15">
    <source>
        <dbReference type="HAMAP-Rule" id="MF_01398"/>
    </source>
</evidence>
<dbReference type="Proteomes" id="UP000255224">
    <property type="component" value="Unassembled WGS sequence"/>
</dbReference>
<evidence type="ECO:0000256" key="8">
    <source>
        <dbReference type="ARBA" id="ARBA00023065"/>
    </source>
</evidence>
<evidence type="ECO:0000256" key="12">
    <source>
        <dbReference type="ARBA" id="ARBA00025614"/>
    </source>
</evidence>
<evidence type="ECO:0000256" key="2">
    <source>
        <dbReference type="ARBA" id="ARBA00022448"/>
    </source>
</evidence>
<comment type="subunit">
    <text evidence="13">F-type ATPases have 2 components, F(1) - the catalytic core - and F(0) - the membrane proton channel. F(1) has five subunits: alpha(3), beta(3), gamma(1), delta(1), epsilon(1). F(0) has four main subunits: a(1), b(2) and c(10-14). The alpha and beta chains form an alternating ring which encloses part of the gamma chain. F(1) is attached to F(0) by a central stalk formed by the gamma and epsilon chains, while a peripheral stalk is formed by the delta and b chains.</text>
</comment>
<evidence type="ECO:0000256" key="6">
    <source>
        <dbReference type="ARBA" id="ARBA00022781"/>
    </source>
</evidence>